<proteinExistence type="predicted"/>
<evidence type="ECO:0000256" key="1">
    <source>
        <dbReference type="SAM" id="Phobius"/>
    </source>
</evidence>
<evidence type="ECO:0000313" key="3">
    <source>
        <dbReference type="Proteomes" id="UP000077013"/>
    </source>
</evidence>
<feature type="transmembrane region" description="Helical" evidence="1">
    <location>
        <begin position="171"/>
        <end position="191"/>
    </location>
</feature>
<dbReference type="STRING" id="1763537.ULVI_08205"/>
<keyword evidence="1" id="KW-0472">Membrane</keyword>
<protein>
    <submittedName>
        <fullName evidence="2">Uncharacterized protein</fullName>
    </submittedName>
</protein>
<dbReference type="RefSeq" id="WP_068591676.1">
    <property type="nucleotide sequence ID" value="NZ_LRXL01000037.1"/>
</dbReference>
<gene>
    <name evidence="2" type="ORF">ULVI_08205</name>
</gene>
<dbReference type="Proteomes" id="UP000077013">
    <property type="component" value="Unassembled WGS sequence"/>
</dbReference>
<dbReference type="OrthoDB" id="1425482at2"/>
<sequence>MLERTNIETKLIRARSNRISEAAILKQVQNIFSETDTERKKIRHTLSEATEITKEITNTFNVDLLQAKQIYHLTDIEKLCVTYRLRFLDAHYFKGDFPEEAISKIRHLEKEHQTQLVSLKIVAPAKLLKLENADDPLLFAPMGNDYFYLIHKWGNDLHPLRKWLMWPYKTFENLVLTIFVISILLTYITPMQLFIHTVAMQEYVLMFLFMFKAVAGIVLFYGFAKGKNFTTAIWRSKYYNA</sequence>
<dbReference type="EMBL" id="LRXL01000037">
    <property type="protein sequence ID" value="OAB78562.1"/>
    <property type="molecule type" value="Genomic_DNA"/>
</dbReference>
<reference evidence="2 3" key="1">
    <citation type="submission" date="2016-02" db="EMBL/GenBank/DDBJ databases">
        <title>Ulvibacter sp. LPB0005, isolated from Thais luteostoma.</title>
        <authorList>
            <person name="Shin S.-K."/>
            <person name="Yi H."/>
        </authorList>
    </citation>
    <scope>NUCLEOTIDE SEQUENCE [LARGE SCALE GENOMIC DNA]</scope>
    <source>
        <strain evidence="2 3">LPB0005</strain>
    </source>
</reference>
<dbReference type="AlphaFoldDB" id="A0A167HFU1"/>
<accession>A0A167HFU1</accession>
<organism evidence="2 3">
    <name type="scientific">Cochleicola gelatinilyticus</name>
    <dbReference type="NCBI Taxonomy" id="1763537"/>
    <lineage>
        <taxon>Bacteria</taxon>
        <taxon>Pseudomonadati</taxon>
        <taxon>Bacteroidota</taxon>
        <taxon>Flavobacteriia</taxon>
        <taxon>Flavobacteriales</taxon>
        <taxon>Flavobacteriaceae</taxon>
        <taxon>Cochleicola</taxon>
    </lineage>
</organism>
<comment type="caution">
    <text evidence="2">The sequence shown here is derived from an EMBL/GenBank/DDBJ whole genome shotgun (WGS) entry which is preliminary data.</text>
</comment>
<feature type="transmembrane region" description="Helical" evidence="1">
    <location>
        <begin position="203"/>
        <end position="224"/>
    </location>
</feature>
<keyword evidence="3" id="KW-1185">Reference proteome</keyword>
<keyword evidence="1" id="KW-1133">Transmembrane helix</keyword>
<name>A0A167HFU1_9FLAO</name>
<evidence type="ECO:0000313" key="2">
    <source>
        <dbReference type="EMBL" id="OAB78562.1"/>
    </source>
</evidence>
<keyword evidence="1" id="KW-0812">Transmembrane</keyword>